<sequence>MAAQNLAVKLCGILQTQTDEEVTAKEWRLIGQEQDGSQMLTWTSSQRNNTYFHIGVYINKTKSLSILHTFDKKLNIIQASVNASQSLLVYVVKLLPTDNENIEEPLYVPYLLSLLFDKENVPLQIEEPSSKQLMVQYIYGKSHKYSPGVRDDRFLLLRHLQYIKIYRTTMLCNDQYGGTEEWSFNGELPVPEVIVNVFSWAQWDCINQVLYYIHYRQPVLSYAEGEEVKSPCEASPVLSALQFHTDLPHETVVSIKLV</sequence>
<evidence type="ECO:0000313" key="1">
    <source>
        <dbReference type="EMBL" id="GBP54668.1"/>
    </source>
</evidence>
<dbReference type="Proteomes" id="UP000299102">
    <property type="component" value="Unassembled WGS sequence"/>
</dbReference>
<reference evidence="1 2" key="1">
    <citation type="journal article" date="2019" name="Commun. Biol.">
        <title>The bagworm genome reveals a unique fibroin gene that provides high tensile strength.</title>
        <authorList>
            <person name="Kono N."/>
            <person name="Nakamura H."/>
            <person name="Ohtoshi R."/>
            <person name="Tomita M."/>
            <person name="Numata K."/>
            <person name="Arakawa K."/>
        </authorList>
    </citation>
    <scope>NUCLEOTIDE SEQUENCE [LARGE SCALE GENOMIC DNA]</scope>
</reference>
<dbReference type="STRING" id="151549.A0A4C1WTG0"/>
<name>A0A4C1WTG0_EUMVA</name>
<evidence type="ECO:0000313" key="2">
    <source>
        <dbReference type="Proteomes" id="UP000299102"/>
    </source>
</evidence>
<dbReference type="PANTHER" id="PTHR13630:SF1">
    <property type="entry name" value="GAMMA-SECRETASE-ACTIVATING PROTEIN"/>
    <property type="match status" value="1"/>
</dbReference>
<protein>
    <submittedName>
        <fullName evidence="1">Protein pigeon</fullName>
    </submittedName>
</protein>
<dbReference type="AlphaFoldDB" id="A0A4C1WTG0"/>
<dbReference type="InterPro" id="IPR026172">
    <property type="entry name" value="GSAP_fam"/>
</dbReference>
<accession>A0A4C1WTG0</accession>
<proteinExistence type="predicted"/>
<dbReference type="OrthoDB" id="9997853at2759"/>
<dbReference type="GO" id="GO:1902004">
    <property type="term" value="P:positive regulation of amyloid-beta formation"/>
    <property type="evidence" value="ECO:0007669"/>
    <property type="project" value="TreeGrafter"/>
</dbReference>
<dbReference type="GO" id="GO:0005802">
    <property type="term" value="C:trans-Golgi network"/>
    <property type="evidence" value="ECO:0007669"/>
    <property type="project" value="TreeGrafter"/>
</dbReference>
<organism evidence="1 2">
    <name type="scientific">Eumeta variegata</name>
    <name type="common">Bagworm moth</name>
    <name type="synonym">Eumeta japonica</name>
    <dbReference type="NCBI Taxonomy" id="151549"/>
    <lineage>
        <taxon>Eukaryota</taxon>
        <taxon>Metazoa</taxon>
        <taxon>Ecdysozoa</taxon>
        <taxon>Arthropoda</taxon>
        <taxon>Hexapoda</taxon>
        <taxon>Insecta</taxon>
        <taxon>Pterygota</taxon>
        <taxon>Neoptera</taxon>
        <taxon>Endopterygota</taxon>
        <taxon>Lepidoptera</taxon>
        <taxon>Glossata</taxon>
        <taxon>Ditrysia</taxon>
        <taxon>Tineoidea</taxon>
        <taxon>Psychidae</taxon>
        <taxon>Oiketicinae</taxon>
        <taxon>Eumeta</taxon>
    </lineage>
</organism>
<keyword evidence="2" id="KW-1185">Reference proteome</keyword>
<dbReference type="EMBL" id="BGZK01000652">
    <property type="protein sequence ID" value="GBP54668.1"/>
    <property type="molecule type" value="Genomic_DNA"/>
</dbReference>
<gene>
    <name evidence="1" type="primary">pigeon</name>
    <name evidence="1" type="ORF">EVAR_47170_1</name>
</gene>
<dbReference type="PANTHER" id="PTHR13630">
    <property type="entry name" value="GAMMA-SECRETASE-ACTIVATING PROTEIN"/>
    <property type="match status" value="1"/>
</dbReference>
<comment type="caution">
    <text evidence="1">The sequence shown here is derived from an EMBL/GenBank/DDBJ whole genome shotgun (WGS) entry which is preliminary data.</text>
</comment>